<dbReference type="AlphaFoldDB" id="A0AB40A457"/>
<proteinExistence type="inferred from homology"/>
<dbReference type="RefSeq" id="XP_036671322.3">
    <property type="nucleotide sequence ID" value="XM_036815427.3"/>
</dbReference>
<accession>A0AB40A457</accession>
<dbReference type="PANTHER" id="PTHR11214:SF376">
    <property type="entry name" value="HEXOSYLTRANSFERASE"/>
    <property type="match status" value="1"/>
</dbReference>
<feature type="compositionally biased region" description="Low complexity" evidence="11">
    <location>
        <begin position="78"/>
        <end position="90"/>
    </location>
</feature>
<feature type="signal peptide" evidence="12">
    <location>
        <begin position="1"/>
        <end position="26"/>
    </location>
</feature>
<evidence type="ECO:0000256" key="3">
    <source>
        <dbReference type="ARBA" id="ARBA00022676"/>
    </source>
</evidence>
<keyword evidence="3 10" id="KW-0328">Glycosyltransferase</keyword>
<evidence type="ECO:0000313" key="15">
    <source>
        <dbReference type="RefSeq" id="XP_036671322.3"/>
    </source>
</evidence>
<keyword evidence="7" id="KW-1133">Transmembrane helix</keyword>
<evidence type="ECO:0000256" key="10">
    <source>
        <dbReference type="RuleBase" id="RU363063"/>
    </source>
</evidence>
<dbReference type="Gene3D" id="3.90.550.50">
    <property type="match status" value="1"/>
</dbReference>
<keyword evidence="6" id="KW-0735">Signal-anchor</keyword>
<dbReference type="GO" id="GO:0016758">
    <property type="term" value="F:hexosyltransferase activity"/>
    <property type="evidence" value="ECO:0007669"/>
    <property type="project" value="InterPro"/>
</dbReference>
<keyword evidence="8 10" id="KW-0333">Golgi apparatus</keyword>
<evidence type="ECO:0000256" key="4">
    <source>
        <dbReference type="ARBA" id="ARBA00022679"/>
    </source>
</evidence>
<evidence type="ECO:0000256" key="6">
    <source>
        <dbReference type="ARBA" id="ARBA00022968"/>
    </source>
</evidence>
<evidence type="ECO:0000313" key="13">
    <source>
        <dbReference type="Proteomes" id="UP001652628"/>
    </source>
</evidence>
<feature type="region of interest" description="Disordered" evidence="11">
    <location>
        <begin position="41"/>
        <end position="90"/>
    </location>
</feature>
<dbReference type="InterPro" id="IPR002659">
    <property type="entry name" value="Glyco_trans_31"/>
</dbReference>
<feature type="region of interest" description="Disordered" evidence="11">
    <location>
        <begin position="405"/>
        <end position="444"/>
    </location>
</feature>
<name>A0AB40A457_DROSZ</name>
<organism evidence="13 14">
    <name type="scientific">Drosophila suzukii</name>
    <name type="common">Spotted-wing drosophila fruit fly</name>
    <dbReference type="NCBI Taxonomy" id="28584"/>
    <lineage>
        <taxon>Eukaryota</taxon>
        <taxon>Metazoa</taxon>
        <taxon>Ecdysozoa</taxon>
        <taxon>Arthropoda</taxon>
        <taxon>Hexapoda</taxon>
        <taxon>Insecta</taxon>
        <taxon>Pterygota</taxon>
        <taxon>Neoptera</taxon>
        <taxon>Endopterygota</taxon>
        <taxon>Diptera</taxon>
        <taxon>Brachycera</taxon>
        <taxon>Muscomorpha</taxon>
        <taxon>Ephydroidea</taxon>
        <taxon>Drosophilidae</taxon>
        <taxon>Drosophila</taxon>
        <taxon>Sophophora</taxon>
    </lineage>
</organism>
<dbReference type="Pfam" id="PF01762">
    <property type="entry name" value="Galactosyl_T"/>
    <property type="match status" value="1"/>
</dbReference>
<dbReference type="RefSeq" id="XP_036671321.3">
    <property type="nucleotide sequence ID" value="XM_036815426.3"/>
</dbReference>
<reference evidence="14 15" key="1">
    <citation type="submission" date="2025-05" db="UniProtKB">
        <authorList>
            <consortium name="RefSeq"/>
        </authorList>
    </citation>
    <scope>IDENTIFICATION</scope>
</reference>
<keyword evidence="13" id="KW-1185">Reference proteome</keyword>
<evidence type="ECO:0000256" key="12">
    <source>
        <dbReference type="SAM" id="SignalP"/>
    </source>
</evidence>
<protein>
    <recommendedName>
        <fullName evidence="10">Hexosyltransferase</fullName>
        <ecNumber evidence="10">2.4.1.-</ecNumber>
    </recommendedName>
</protein>
<evidence type="ECO:0000256" key="1">
    <source>
        <dbReference type="ARBA" id="ARBA00004323"/>
    </source>
</evidence>
<comment type="subcellular location">
    <subcellularLocation>
        <location evidence="1 10">Golgi apparatus membrane</location>
        <topology evidence="1 10">Single-pass type II membrane protein</topology>
    </subcellularLocation>
</comment>
<gene>
    <name evidence="14 15" type="primary">LOC108005897</name>
</gene>
<feature type="compositionally biased region" description="Polar residues" evidence="11">
    <location>
        <begin position="44"/>
        <end position="59"/>
    </location>
</feature>
<evidence type="ECO:0000256" key="5">
    <source>
        <dbReference type="ARBA" id="ARBA00022692"/>
    </source>
</evidence>
<keyword evidence="4" id="KW-0808">Transferase</keyword>
<dbReference type="GO" id="GO:0006493">
    <property type="term" value="P:protein O-linked glycosylation"/>
    <property type="evidence" value="ECO:0007669"/>
    <property type="project" value="TreeGrafter"/>
</dbReference>
<dbReference type="EC" id="2.4.1.-" evidence="10"/>
<feature type="compositionally biased region" description="Low complexity" evidence="11">
    <location>
        <begin position="406"/>
        <end position="430"/>
    </location>
</feature>
<dbReference type="PANTHER" id="PTHR11214">
    <property type="entry name" value="BETA-1,3-N-ACETYLGLUCOSAMINYLTRANSFERASE"/>
    <property type="match status" value="1"/>
</dbReference>
<keyword evidence="12" id="KW-0732">Signal</keyword>
<feature type="compositionally biased region" description="Polar residues" evidence="11">
    <location>
        <begin position="431"/>
        <end position="444"/>
    </location>
</feature>
<evidence type="ECO:0000313" key="14">
    <source>
        <dbReference type="RefSeq" id="XP_036671321.3"/>
    </source>
</evidence>
<keyword evidence="5" id="KW-0812">Transmembrane</keyword>
<sequence length="444" mass="49806">MDKRSVCLLLICINVCLVIWLVSVQQSPMLDPEIMADFSGTGASGLSSTPQPPQSSANSGLPRRSRSRPNQIQPPSPSSSSTNDSSQVVSNSFDSNHLLATPPAMASQTPAPPGSSMHLMDLPNFVYLMDQPACDKNVRVLIFVHSAVRNVEKRRIIRETWADRKYIDQTPLRVIFLVGGVGENSERWQQFLGRENHQHGDLIQGNFEDAYRNMTYKHVMALKWFSEKCAHAQLLVKVDDDVFMNTPQLVKYLATPSLPEHSLLQDPELMLCRSVHHSRVKRSYRSKWRVTYKEYPHRYYPEYCPGMAIVYAPDVVRRLYEAAQKAQYFWVDDVLITGILAEETGSRITPLKYYLEQKDVRQLLSGEADLEDPPFLFTNHAIRPDESMAIWQMALDRIQRPLLTHPASSSPSASAAASLASKSPPAVPSANISEAQTSSSTGFS</sequence>
<evidence type="ECO:0000256" key="7">
    <source>
        <dbReference type="ARBA" id="ARBA00022989"/>
    </source>
</evidence>
<comment type="similarity">
    <text evidence="2 10">Belongs to the glycosyltransferase 31 family.</text>
</comment>
<dbReference type="GO" id="GO:0000139">
    <property type="term" value="C:Golgi membrane"/>
    <property type="evidence" value="ECO:0007669"/>
    <property type="project" value="UniProtKB-SubCell"/>
</dbReference>
<keyword evidence="9" id="KW-0472">Membrane</keyword>
<feature type="chain" id="PRO_5044720443" description="Hexosyltransferase" evidence="12">
    <location>
        <begin position="27"/>
        <end position="444"/>
    </location>
</feature>
<evidence type="ECO:0000256" key="9">
    <source>
        <dbReference type="ARBA" id="ARBA00023136"/>
    </source>
</evidence>
<evidence type="ECO:0000256" key="2">
    <source>
        <dbReference type="ARBA" id="ARBA00008661"/>
    </source>
</evidence>
<dbReference type="GeneID" id="108005897"/>
<dbReference type="Proteomes" id="UP001652628">
    <property type="component" value="Chromosome 3"/>
</dbReference>
<evidence type="ECO:0000256" key="8">
    <source>
        <dbReference type="ARBA" id="ARBA00023034"/>
    </source>
</evidence>
<evidence type="ECO:0000256" key="11">
    <source>
        <dbReference type="SAM" id="MobiDB-lite"/>
    </source>
</evidence>